<dbReference type="InterPro" id="IPR036322">
    <property type="entry name" value="WD40_repeat_dom_sf"/>
</dbReference>
<evidence type="ECO:0000313" key="2">
    <source>
        <dbReference type="EMBL" id="KAJ8965115.1"/>
    </source>
</evidence>
<feature type="repeat" description="WD" evidence="1">
    <location>
        <begin position="187"/>
        <end position="219"/>
    </location>
</feature>
<dbReference type="Gene3D" id="2.130.10.10">
    <property type="entry name" value="YVTN repeat-like/Quinoprotein amine dehydrogenase"/>
    <property type="match status" value="2"/>
</dbReference>
<dbReference type="InterPro" id="IPR042410">
    <property type="entry name" value="WBSCR13"/>
</dbReference>
<dbReference type="PANTHER" id="PTHR44321">
    <property type="entry name" value="TRANSDUCIN BETA-LIKE PROTEIN 2"/>
    <property type="match status" value="1"/>
</dbReference>
<accession>A0AAV8ZMS1</accession>
<proteinExistence type="predicted"/>
<keyword evidence="3" id="KW-1185">Reference proteome</keyword>
<dbReference type="PANTHER" id="PTHR44321:SF1">
    <property type="entry name" value="TRANSDUCIN BETA-LIKE PROTEIN 2"/>
    <property type="match status" value="1"/>
</dbReference>
<evidence type="ECO:0000256" key="1">
    <source>
        <dbReference type="PROSITE-ProRule" id="PRU00221"/>
    </source>
</evidence>
<comment type="caution">
    <text evidence="2">The sequence shown here is derived from an EMBL/GenBank/DDBJ whole genome shotgun (WGS) entry which is preliminary data.</text>
</comment>
<dbReference type="PROSITE" id="PS50082">
    <property type="entry name" value="WD_REPEATS_2"/>
    <property type="match status" value="2"/>
</dbReference>
<organism evidence="2 3">
    <name type="scientific">Rhamnusium bicolor</name>
    <dbReference type="NCBI Taxonomy" id="1586634"/>
    <lineage>
        <taxon>Eukaryota</taxon>
        <taxon>Metazoa</taxon>
        <taxon>Ecdysozoa</taxon>
        <taxon>Arthropoda</taxon>
        <taxon>Hexapoda</taxon>
        <taxon>Insecta</taxon>
        <taxon>Pterygota</taxon>
        <taxon>Neoptera</taxon>
        <taxon>Endopterygota</taxon>
        <taxon>Coleoptera</taxon>
        <taxon>Polyphaga</taxon>
        <taxon>Cucujiformia</taxon>
        <taxon>Chrysomeloidea</taxon>
        <taxon>Cerambycidae</taxon>
        <taxon>Lepturinae</taxon>
        <taxon>Rhagiini</taxon>
        <taxon>Rhamnusium</taxon>
    </lineage>
</organism>
<dbReference type="EMBL" id="JANEYF010001277">
    <property type="protein sequence ID" value="KAJ8965115.1"/>
    <property type="molecule type" value="Genomic_DNA"/>
</dbReference>
<dbReference type="InterPro" id="IPR001680">
    <property type="entry name" value="WD40_rpt"/>
</dbReference>
<dbReference type="GO" id="GO:0030968">
    <property type="term" value="P:endoplasmic reticulum unfolded protein response"/>
    <property type="evidence" value="ECO:0007669"/>
    <property type="project" value="TreeGrafter"/>
</dbReference>
<sequence length="343" mass="38731">MPVKVRLVRKSRQEIKPHCGYNRAVFIWDIKDLTQKDRKSLRINIDFDYATLVKWSPDSKAFIINKFNENVVEVYKVEKKKDGWLNASKVLTFPKSHETDVIGMGIASNGRYIMTCSNKTDMVIWDLKGQKLAQIDTYLMNTTCAKISPCGRFVVATGFTPEARVWEVLFNKSGEFQEIRQIKQLTLSGHSSGVYDVAFDVDSSHMATVSKDGTWNLFDTKVNYKLGEDARIIRSGKYEQGSNNAIIALSPNAEVIAIATSNSLAFYSALTGKLDYTIEHIYAGNITAVLFDSTGKYILTAGDKQIRVFHNVTGYGATLKLLRKSSRKVKLLRPKKDCKINRR</sequence>
<feature type="repeat" description="WD" evidence="1">
    <location>
        <begin position="94"/>
        <end position="135"/>
    </location>
</feature>
<dbReference type="Pfam" id="PF00400">
    <property type="entry name" value="WD40"/>
    <property type="match status" value="2"/>
</dbReference>
<protein>
    <submittedName>
        <fullName evidence="2">Uncharacterized protein</fullName>
    </submittedName>
</protein>
<evidence type="ECO:0000313" key="3">
    <source>
        <dbReference type="Proteomes" id="UP001162156"/>
    </source>
</evidence>
<dbReference type="GO" id="GO:0005783">
    <property type="term" value="C:endoplasmic reticulum"/>
    <property type="evidence" value="ECO:0007669"/>
    <property type="project" value="TreeGrafter"/>
</dbReference>
<gene>
    <name evidence="2" type="ORF">NQ314_004340</name>
</gene>
<reference evidence="2" key="1">
    <citation type="journal article" date="2023" name="Insect Mol. Biol.">
        <title>Genome sequencing provides insights into the evolution of gene families encoding plant cell wall-degrading enzymes in longhorned beetles.</title>
        <authorList>
            <person name="Shin N.R."/>
            <person name="Okamura Y."/>
            <person name="Kirsch R."/>
            <person name="Pauchet Y."/>
        </authorList>
    </citation>
    <scope>NUCLEOTIDE SEQUENCE</scope>
    <source>
        <strain evidence="2">RBIC_L_NR</strain>
    </source>
</reference>
<name>A0AAV8ZMS1_9CUCU</name>
<dbReference type="SMART" id="SM00320">
    <property type="entry name" value="WD40"/>
    <property type="match status" value="4"/>
</dbReference>
<dbReference type="InterPro" id="IPR015943">
    <property type="entry name" value="WD40/YVTN_repeat-like_dom_sf"/>
</dbReference>
<dbReference type="AlphaFoldDB" id="A0AAV8ZMS1"/>
<keyword evidence="1" id="KW-0853">WD repeat</keyword>
<dbReference type="SUPFAM" id="SSF50978">
    <property type="entry name" value="WD40 repeat-like"/>
    <property type="match status" value="1"/>
</dbReference>
<dbReference type="Proteomes" id="UP001162156">
    <property type="component" value="Unassembled WGS sequence"/>
</dbReference>